<evidence type="ECO:0000313" key="2">
    <source>
        <dbReference type="EMBL" id="KYN30085.1"/>
    </source>
</evidence>
<proteinExistence type="predicted"/>
<dbReference type="EMBL" id="KQ978567">
    <property type="protein sequence ID" value="KYN30085.1"/>
    <property type="molecule type" value="Genomic_DNA"/>
</dbReference>
<name>A0A151JS72_9HYME</name>
<feature type="region of interest" description="Disordered" evidence="1">
    <location>
        <begin position="36"/>
        <end position="90"/>
    </location>
</feature>
<accession>A0A151JS72</accession>
<sequence>MNRPLKATVDIAAPATKYPPPPAYRRIPVVGCTTQATDRQRRNKWAWLTSPVPPPPSTRRAAEGGPPNDSTNREAPQPEVLRPMGPMPPITVEVEPGVLVEVPHFAAHVSRKYTAKNGNNRWLIRFNHTGTVRSVRKKLV</sequence>
<keyword evidence="3" id="KW-1185">Reference proteome</keyword>
<feature type="region of interest" description="Disordered" evidence="1">
    <location>
        <begin position="1"/>
        <end position="23"/>
    </location>
</feature>
<evidence type="ECO:0000313" key="3">
    <source>
        <dbReference type="Proteomes" id="UP000078492"/>
    </source>
</evidence>
<dbReference type="Proteomes" id="UP000078492">
    <property type="component" value="Unassembled WGS sequence"/>
</dbReference>
<dbReference type="AlphaFoldDB" id="A0A151JS72"/>
<gene>
    <name evidence="2" type="ORF">ALC57_00462</name>
</gene>
<organism evidence="2 3">
    <name type="scientific">Trachymyrmex cornetzi</name>
    <dbReference type="NCBI Taxonomy" id="471704"/>
    <lineage>
        <taxon>Eukaryota</taxon>
        <taxon>Metazoa</taxon>
        <taxon>Ecdysozoa</taxon>
        <taxon>Arthropoda</taxon>
        <taxon>Hexapoda</taxon>
        <taxon>Insecta</taxon>
        <taxon>Pterygota</taxon>
        <taxon>Neoptera</taxon>
        <taxon>Endopterygota</taxon>
        <taxon>Hymenoptera</taxon>
        <taxon>Apocrita</taxon>
        <taxon>Aculeata</taxon>
        <taxon>Formicoidea</taxon>
        <taxon>Formicidae</taxon>
        <taxon>Myrmicinae</taxon>
        <taxon>Trachymyrmex</taxon>
    </lineage>
</organism>
<evidence type="ECO:0000256" key="1">
    <source>
        <dbReference type="SAM" id="MobiDB-lite"/>
    </source>
</evidence>
<reference evidence="2 3" key="1">
    <citation type="submission" date="2015-09" db="EMBL/GenBank/DDBJ databases">
        <title>Trachymyrmex cornetzi WGS genome.</title>
        <authorList>
            <person name="Nygaard S."/>
            <person name="Hu H."/>
            <person name="Boomsma J."/>
            <person name="Zhang G."/>
        </authorList>
    </citation>
    <scope>NUCLEOTIDE SEQUENCE [LARGE SCALE GENOMIC DNA]</scope>
    <source>
        <strain evidence="2">Tcor2-1</strain>
        <tissue evidence="2">Whole body</tissue>
    </source>
</reference>
<protein>
    <submittedName>
        <fullName evidence="2">Uncharacterized protein</fullName>
    </submittedName>
</protein>